<accession>A0A182V890</accession>
<keyword evidence="2" id="KW-1185">Reference proteome</keyword>
<organism evidence="1 2">
    <name type="scientific">Anopheles merus</name>
    <name type="common">Mosquito</name>
    <dbReference type="NCBI Taxonomy" id="30066"/>
    <lineage>
        <taxon>Eukaryota</taxon>
        <taxon>Metazoa</taxon>
        <taxon>Ecdysozoa</taxon>
        <taxon>Arthropoda</taxon>
        <taxon>Hexapoda</taxon>
        <taxon>Insecta</taxon>
        <taxon>Pterygota</taxon>
        <taxon>Neoptera</taxon>
        <taxon>Endopterygota</taxon>
        <taxon>Diptera</taxon>
        <taxon>Nematocera</taxon>
        <taxon>Culicoidea</taxon>
        <taxon>Culicidae</taxon>
        <taxon>Anophelinae</taxon>
        <taxon>Anopheles</taxon>
    </lineage>
</organism>
<dbReference type="VEuPathDB" id="VectorBase:AMEM010541"/>
<reference evidence="1" key="1">
    <citation type="submission" date="2020-05" db="UniProtKB">
        <authorList>
            <consortium name="EnsemblMetazoa"/>
        </authorList>
    </citation>
    <scope>IDENTIFICATION</scope>
    <source>
        <strain evidence="1">MAF</strain>
    </source>
</reference>
<dbReference type="AlphaFoldDB" id="A0A182V890"/>
<dbReference type="EnsemblMetazoa" id="AMEM010541-RA">
    <property type="protein sequence ID" value="AMEM010541-PA"/>
    <property type="gene ID" value="AMEM010541"/>
</dbReference>
<proteinExistence type="predicted"/>
<name>A0A182V890_ANOME</name>
<evidence type="ECO:0000313" key="1">
    <source>
        <dbReference type="EnsemblMetazoa" id="AMEM010541-PA"/>
    </source>
</evidence>
<evidence type="ECO:0000313" key="2">
    <source>
        <dbReference type="Proteomes" id="UP000075903"/>
    </source>
</evidence>
<protein>
    <submittedName>
        <fullName evidence="1">Uncharacterized protein</fullName>
    </submittedName>
</protein>
<sequence>MSARCSCSPVDPDGAAGVAGASSRSVLAGDGGACWLLPPVAVAAPVWFGACGARGTGRRKYSTAPHSIVMTLEEQLQLDEGQRYRDLRVDARVRGQIVAPLRQMNVLLHTEPLLVHVAEIEHRLRVVLLLGSHPVGGLSELKKLSPVVGGSHLVIDQCAHAVVVVVAELHLRRRVALGRGPAPVLQGAHQLLAAVLEQIHLLTVEQEAGIALRHLVPHLGQQRVLHERFFEPIRPVVLVAGHEPVGPLAPLGHVLEQLDCGRAGPYHAESDRVHLAEVVEREHVAGLGREAELPVDPALVGRLRKVLERFARVLPDALAVQVHDAEPALPDRVAQVGRLLEVLEGGLVVRLNVVAALEIDLAEERHCHRIARVRRLAEVLQRPLVVERYAPAALVVQLAEPDLRLHVALVRQQLVVVDQIVVEDARARPGVVHLVQQPDAVHGRPATERHLGRHLGRHLAVVVEGGFAAVRHAHARPVPVAERHLGPGVFAGRRERVVEQRLRLAHVEPDAGRVHEAEPHLRVRQPVRGQLEKGALGRLDVERDRIAEQLGPRDVAAGERVALAGRFHHQLVAEQAVHLRPVQHADRMLICCASTASSLGGPAVLPGPSPCAPASASCCCSISSISVTMFWIRRFCTSSMSYSTAGIFLLSFSLLKSVICTSLIVSRSSFSHGCCCCCSASPLRSSPPSPSIKPSAALRCWLVPDGTGLSTRSPVGGAAVGRALPSSPPALSSCWPGVAAFSGTLSTFVPSAPLATAVTTIALSKTGA</sequence>
<dbReference type="Proteomes" id="UP000075903">
    <property type="component" value="Unassembled WGS sequence"/>
</dbReference>